<feature type="compositionally biased region" description="Polar residues" evidence="1">
    <location>
        <begin position="145"/>
        <end position="156"/>
    </location>
</feature>
<keyword evidence="2" id="KW-0732">Signal</keyword>
<sequence length="156" mass="17183">MKYLLLALSFVAVRCEPPQDDRLIGLHTWRPDDGSYYDYFWPLLAKIHSKYFGHATDDTGATAADGRSLAVAENAIPTPLAGLDPLEDGTATLIGLKSRETQQQMFGYDPLYVVPSVLDRLPAPSPPKKKNSDPNGKIYKGRITRMSSLADRSTSV</sequence>
<proteinExistence type="predicted"/>
<evidence type="ECO:0000313" key="3">
    <source>
        <dbReference type="Proteomes" id="UP000694846"/>
    </source>
</evidence>
<accession>A0A8B8FQN4</accession>
<name>A0A8B8FQN4_9HEMI</name>
<feature type="chain" id="PRO_5034734281" evidence="2">
    <location>
        <begin position="16"/>
        <end position="156"/>
    </location>
</feature>
<evidence type="ECO:0000256" key="2">
    <source>
        <dbReference type="SAM" id="SignalP"/>
    </source>
</evidence>
<dbReference type="Proteomes" id="UP000694846">
    <property type="component" value="Unplaced"/>
</dbReference>
<dbReference type="GeneID" id="112685400"/>
<dbReference type="RefSeq" id="XP_025413052.1">
    <property type="nucleotide sequence ID" value="XM_025557267.1"/>
</dbReference>
<evidence type="ECO:0000256" key="1">
    <source>
        <dbReference type="SAM" id="MobiDB-lite"/>
    </source>
</evidence>
<dbReference type="AlphaFoldDB" id="A0A8B8FQN4"/>
<feature type="signal peptide" evidence="2">
    <location>
        <begin position="1"/>
        <end position="15"/>
    </location>
</feature>
<protein>
    <submittedName>
        <fullName evidence="4">Uncharacterized protein LOC112685400</fullName>
    </submittedName>
</protein>
<keyword evidence="3" id="KW-1185">Reference proteome</keyword>
<organism evidence="3 4">
    <name type="scientific">Sipha flava</name>
    <name type="common">yellow sugarcane aphid</name>
    <dbReference type="NCBI Taxonomy" id="143950"/>
    <lineage>
        <taxon>Eukaryota</taxon>
        <taxon>Metazoa</taxon>
        <taxon>Ecdysozoa</taxon>
        <taxon>Arthropoda</taxon>
        <taxon>Hexapoda</taxon>
        <taxon>Insecta</taxon>
        <taxon>Pterygota</taxon>
        <taxon>Neoptera</taxon>
        <taxon>Paraneoptera</taxon>
        <taxon>Hemiptera</taxon>
        <taxon>Sternorrhyncha</taxon>
        <taxon>Aphidomorpha</taxon>
        <taxon>Aphidoidea</taxon>
        <taxon>Aphididae</taxon>
        <taxon>Sipha</taxon>
    </lineage>
</organism>
<feature type="region of interest" description="Disordered" evidence="1">
    <location>
        <begin position="119"/>
        <end position="156"/>
    </location>
</feature>
<reference evidence="4" key="1">
    <citation type="submission" date="2025-08" db="UniProtKB">
        <authorList>
            <consortium name="RefSeq"/>
        </authorList>
    </citation>
    <scope>IDENTIFICATION</scope>
    <source>
        <tissue evidence="4">Whole body</tissue>
    </source>
</reference>
<evidence type="ECO:0000313" key="4">
    <source>
        <dbReference type="RefSeq" id="XP_025413052.1"/>
    </source>
</evidence>
<gene>
    <name evidence="4" type="primary">LOC112685400</name>
</gene>